<comment type="caution">
    <text evidence="1">The sequence shown here is derived from an EMBL/GenBank/DDBJ whole genome shotgun (WGS) entry which is preliminary data.</text>
</comment>
<protein>
    <submittedName>
        <fullName evidence="1">Uncharacterized protein</fullName>
    </submittedName>
</protein>
<dbReference type="AlphaFoldDB" id="X1TRG9"/>
<reference evidence="1" key="1">
    <citation type="journal article" date="2014" name="Front. Microbiol.">
        <title>High frequency of phylogenetically diverse reductive dehalogenase-homologous genes in deep subseafloor sedimentary metagenomes.</title>
        <authorList>
            <person name="Kawai M."/>
            <person name="Futagami T."/>
            <person name="Toyoda A."/>
            <person name="Takaki Y."/>
            <person name="Nishi S."/>
            <person name="Hori S."/>
            <person name="Arai W."/>
            <person name="Tsubouchi T."/>
            <person name="Morono Y."/>
            <person name="Uchiyama I."/>
            <person name="Ito T."/>
            <person name="Fujiyama A."/>
            <person name="Inagaki F."/>
            <person name="Takami H."/>
        </authorList>
    </citation>
    <scope>NUCLEOTIDE SEQUENCE</scope>
    <source>
        <strain evidence="1">Expedition CK06-06</strain>
    </source>
</reference>
<name>X1TRG9_9ZZZZ</name>
<accession>X1TRG9</accession>
<proteinExistence type="predicted"/>
<dbReference type="EMBL" id="BARW01006928">
    <property type="protein sequence ID" value="GAI82629.1"/>
    <property type="molecule type" value="Genomic_DNA"/>
</dbReference>
<gene>
    <name evidence="1" type="ORF">S12H4_14532</name>
</gene>
<organism evidence="1">
    <name type="scientific">marine sediment metagenome</name>
    <dbReference type="NCBI Taxonomy" id="412755"/>
    <lineage>
        <taxon>unclassified sequences</taxon>
        <taxon>metagenomes</taxon>
        <taxon>ecological metagenomes</taxon>
    </lineage>
</organism>
<sequence length="126" mass="14050">MKFAKSLIMIILIVSASANLFAQKKADPVGTWSFYAEAAAYEYNSGDIVIKKEGKEYTVKIVYGESYEIKGSDVVLEKDQISFKVYIEGEPVNIKGTVTRETINGTASYSEGTISFKAERKKEEKK</sequence>
<evidence type="ECO:0000313" key="1">
    <source>
        <dbReference type="EMBL" id="GAI82629.1"/>
    </source>
</evidence>